<dbReference type="RefSeq" id="XP_007323260.1">
    <property type="nucleotide sequence ID" value="XM_007323198.1"/>
</dbReference>
<dbReference type="HOGENOM" id="CLU_060591_0_0_1"/>
<feature type="chain" id="PRO_5003376663" evidence="1">
    <location>
        <begin position="21"/>
        <end position="279"/>
    </location>
</feature>
<reference evidence="2" key="1">
    <citation type="submission" date="2011-04" db="EMBL/GenBank/DDBJ databases">
        <title>Evolution of plant cell wall degrading machinery underlies the functional diversity of forest fungi.</title>
        <authorList>
            <consortium name="US DOE Joint Genome Institute (JGI-PGF)"/>
            <person name="Eastwood D.C."/>
            <person name="Floudas D."/>
            <person name="Binder M."/>
            <person name="Majcherczyk A."/>
            <person name="Schneider P."/>
            <person name="Aerts A."/>
            <person name="Asiegbu F.O."/>
            <person name="Baker S.E."/>
            <person name="Barry K."/>
            <person name="Bendiksby M."/>
            <person name="Blumentritt M."/>
            <person name="Coutinho P.M."/>
            <person name="Cullen D."/>
            <person name="Cullen D."/>
            <person name="Gathman A."/>
            <person name="Goodell B."/>
            <person name="Henrissat B."/>
            <person name="Ihrmark K."/>
            <person name="Kauserud H."/>
            <person name="Kohler A."/>
            <person name="LaButti K."/>
            <person name="Lapidus A."/>
            <person name="Lavin J.L."/>
            <person name="Lee Y.-H."/>
            <person name="Lindquist E."/>
            <person name="Lilly W."/>
            <person name="Lucas S."/>
            <person name="Morin E."/>
            <person name="Murat C."/>
            <person name="Oguiza J.A."/>
            <person name="Park J."/>
            <person name="Pisabarro A.G."/>
            <person name="Riley R."/>
            <person name="Rosling A."/>
            <person name="Salamov A."/>
            <person name="Schmidt O."/>
            <person name="Schmutz J."/>
            <person name="Skrede I."/>
            <person name="Stenlid J."/>
            <person name="Wiebenga A."/>
            <person name="Xie X."/>
            <person name="Kues U."/>
            <person name="Hibbett D.S."/>
            <person name="Hoffmeister D."/>
            <person name="Hogberg N."/>
            <person name="Martin F."/>
            <person name="Grigoriev I.V."/>
            <person name="Watkinson S.C."/>
        </authorList>
    </citation>
    <scope>NUCLEOTIDE SEQUENCE</scope>
    <source>
        <strain evidence="2">S7.9</strain>
    </source>
</reference>
<name>F8PAI6_SERL9</name>
<dbReference type="AlphaFoldDB" id="F8PAI6"/>
<dbReference type="Proteomes" id="UP000008064">
    <property type="component" value="Unassembled WGS sequence"/>
</dbReference>
<keyword evidence="1" id="KW-0732">Signal</keyword>
<feature type="signal peptide" evidence="1">
    <location>
        <begin position="1"/>
        <end position="20"/>
    </location>
</feature>
<accession>F8PAI6</accession>
<protein>
    <submittedName>
        <fullName evidence="2">Uncharacterized protein</fullName>
    </submittedName>
</protein>
<proteinExistence type="predicted"/>
<dbReference type="OrthoDB" id="3265564at2759"/>
<evidence type="ECO:0000313" key="2">
    <source>
        <dbReference type="EMBL" id="EGO19825.1"/>
    </source>
</evidence>
<gene>
    <name evidence="2" type="ORF">SERLADRAFT_401013</name>
</gene>
<dbReference type="KEGG" id="sla:SERLADRAFT_401013"/>
<dbReference type="GeneID" id="18812072"/>
<dbReference type="EMBL" id="GL945442">
    <property type="protein sequence ID" value="EGO19825.1"/>
    <property type="molecule type" value="Genomic_DNA"/>
</dbReference>
<organism>
    <name type="scientific">Serpula lacrymans var. lacrymans (strain S7.9)</name>
    <name type="common">Dry rot fungus</name>
    <dbReference type="NCBI Taxonomy" id="578457"/>
    <lineage>
        <taxon>Eukaryota</taxon>
        <taxon>Fungi</taxon>
        <taxon>Dikarya</taxon>
        <taxon>Basidiomycota</taxon>
        <taxon>Agaricomycotina</taxon>
        <taxon>Agaricomycetes</taxon>
        <taxon>Agaricomycetidae</taxon>
        <taxon>Boletales</taxon>
        <taxon>Coniophorineae</taxon>
        <taxon>Serpulaceae</taxon>
        <taxon>Serpula</taxon>
    </lineage>
</organism>
<sequence>MRSFNSLTVLCTIAFSFTSAAPLSSRQSSAVSGVVNEVNGLLGEVPGTSAVEKLLGDFGLRQLPNIADPEAIISEVTGLVSDLGVRQLPNIADPEAIITEVTGLVSDLGVRSTPASVAVVFTQVFTTLTPYVEKLQFINAQNATVADITPVVAQIKTTLTGAVTQIQQLKGQPASVILAGVNGATSISVADLAKILAADLCILFTAVGAVLKVVSTDAHAAVASLLVEVATVIGTLLQAVCAVVTGLAAAVLPLLTTSVQTVIKDLGVSVLVAVLGITA</sequence>
<evidence type="ECO:0000256" key="1">
    <source>
        <dbReference type="SAM" id="SignalP"/>
    </source>
</evidence>